<organism evidence="2 3">
    <name type="scientific">Halovenus rubra</name>
    <dbReference type="NCBI Taxonomy" id="869890"/>
    <lineage>
        <taxon>Archaea</taxon>
        <taxon>Methanobacteriati</taxon>
        <taxon>Methanobacteriota</taxon>
        <taxon>Stenosarchaea group</taxon>
        <taxon>Halobacteria</taxon>
        <taxon>Halobacteriales</taxon>
        <taxon>Haloarculaceae</taxon>
        <taxon>Halovenus</taxon>
    </lineage>
</organism>
<dbReference type="AlphaFoldDB" id="A0ABD5X713"/>
<protein>
    <submittedName>
        <fullName evidence="2">Uncharacterized protein</fullName>
    </submittedName>
</protein>
<dbReference type="RefSeq" id="WP_267637254.1">
    <property type="nucleotide sequence ID" value="NZ_JAODIY010000009.1"/>
</dbReference>
<feature type="compositionally biased region" description="Basic and acidic residues" evidence="1">
    <location>
        <begin position="1"/>
        <end position="16"/>
    </location>
</feature>
<feature type="region of interest" description="Disordered" evidence="1">
    <location>
        <begin position="1"/>
        <end position="33"/>
    </location>
</feature>
<evidence type="ECO:0000313" key="2">
    <source>
        <dbReference type="EMBL" id="MFC7126901.1"/>
    </source>
</evidence>
<dbReference type="EMBL" id="JBHSZQ010000047">
    <property type="protein sequence ID" value="MFC7126901.1"/>
    <property type="molecule type" value="Genomic_DNA"/>
</dbReference>
<gene>
    <name evidence="2" type="ORF">ACFQJ7_12855</name>
</gene>
<name>A0ABD5X713_9EURY</name>
<proteinExistence type="predicted"/>
<comment type="caution">
    <text evidence="2">The sequence shown here is derived from an EMBL/GenBank/DDBJ whole genome shotgun (WGS) entry which is preliminary data.</text>
</comment>
<evidence type="ECO:0000256" key="1">
    <source>
        <dbReference type="SAM" id="MobiDB-lite"/>
    </source>
</evidence>
<sequence length="291" mass="32549">MREHPPDPRDPHDPRRQSSNNAPAPLTRVDTGGFTNRHLEKYGITSDEAVFLKAVVKAMNSNLEGYNLTESMSSTIKTLYDIDDDKLQDLGYLKLHTGVARRRYYTVTSEGQRACRMTKEHGFDIGDPGDDTPHRVGVELTRQYYLARDDVRRVEVSPREGGSRTDLVVVDTDPKRIATIEVEGGRVSADPGVPDDVSSGINDYSSLRHDYRVLADADGESVWVVRNHEVAANMLRALTAGETIPVNLDRETIRGIESGRVKIGEFNDELDAFDAPGIDRVLTFQQLRNRL</sequence>
<dbReference type="Proteomes" id="UP001596414">
    <property type="component" value="Unassembled WGS sequence"/>
</dbReference>
<accession>A0ABD5X713</accession>
<reference evidence="2 3" key="1">
    <citation type="journal article" date="2014" name="Int. J. Syst. Evol. Microbiol.">
        <title>Complete genome sequence of Corynebacterium casei LMG S-19264T (=DSM 44701T), isolated from a smear-ripened cheese.</title>
        <authorList>
            <consortium name="US DOE Joint Genome Institute (JGI-PGF)"/>
            <person name="Walter F."/>
            <person name="Albersmeier A."/>
            <person name="Kalinowski J."/>
            <person name="Ruckert C."/>
        </authorList>
    </citation>
    <scope>NUCLEOTIDE SEQUENCE [LARGE SCALE GENOMIC DNA]</scope>
    <source>
        <strain evidence="2 3">CGMCC 4.7215</strain>
    </source>
</reference>
<evidence type="ECO:0000313" key="3">
    <source>
        <dbReference type="Proteomes" id="UP001596414"/>
    </source>
</evidence>